<proteinExistence type="predicted"/>
<dbReference type="AlphaFoldDB" id="A0ABD5ISY1"/>
<dbReference type="Proteomes" id="UP001339962">
    <property type="component" value="Unassembled WGS sequence"/>
</dbReference>
<comment type="caution">
    <text evidence="2">The sequence shown here is derived from an EMBL/GenBank/DDBJ whole genome shotgun (WGS) entry which is preliminary data.</text>
</comment>
<name>A0ABD5ISY1_9BACL</name>
<dbReference type="InterPro" id="IPR025143">
    <property type="entry name" value="DUF4083"/>
</dbReference>
<keyword evidence="1" id="KW-1133">Transmembrane helix</keyword>
<accession>A0ABD5ISY1</accession>
<dbReference type="RefSeq" id="WP_328217505.1">
    <property type="nucleotide sequence ID" value="NZ_JARTLI010000005.1"/>
</dbReference>
<gene>
    <name evidence="2" type="ORF">P9850_05455</name>
</gene>
<protein>
    <submittedName>
        <fullName evidence="2">DUF4083 family protein</fullName>
    </submittedName>
</protein>
<evidence type="ECO:0000313" key="3">
    <source>
        <dbReference type="Proteomes" id="UP001339962"/>
    </source>
</evidence>
<dbReference type="EMBL" id="JARTLI010000005">
    <property type="protein sequence ID" value="MED5051308.1"/>
    <property type="molecule type" value="Genomic_DNA"/>
</dbReference>
<evidence type="ECO:0000313" key="2">
    <source>
        <dbReference type="EMBL" id="MED5051308.1"/>
    </source>
</evidence>
<organism evidence="2 3">
    <name type="scientific">Anoxybacteroides rupiense</name>
    <dbReference type="NCBI Taxonomy" id="311460"/>
    <lineage>
        <taxon>Bacteria</taxon>
        <taxon>Bacillati</taxon>
        <taxon>Bacillota</taxon>
        <taxon>Bacilli</taxon>
        <taxon>Bacillales</taxon>
        <taxon>Anoxybacillaceae</taxon>
        <taxon>Anoxybacteroides</taxon>
    </lineage>
</organism>
<dbReference type="Pfam" id="PF13314">
    <property type="entry name" value="DUF4083"/>
    <property type="match status" value="1"/>
</dbReference>
<reference evidence="2 3" key="1">
    <citation type="submission" date="2023-03" db="EMBL/GenBank/DDBJ databases">
        <title>Bacillus Genome Sequencing.</title>
        <authorList>
            <person name="Dunlap C."/>
        </authorList>
    </citation>
    <scope>NUCLEOTIDE SEQUENCE [LARGE SCALE GENOMIC DNA]</scope>
    <source>
        <strain evidence="2 3">NRS-38</strain>
    </source>
</reference>
<keyword evidence="1" id="KW-0472">Membrane</keyword>
<sequence>MKWGDLIFLLLMLALFAAFISAIFWATRSLLGRSRGSESQLTQIEEKLDRIIELLEKQRKK</sequence>
<evidence type="ECO:0000256" key="1">
    <source>
        <dbReference type="SAM" id="Phobius"/>
    </source>
</evidence>
<feature type="transmembrane region" description="Helical" evidence="1">
    <location>
        <begin position="6"/>
        <end position="26"/>
    </location>
</feature>
<keyword evidence="1" id="KW-0812">Transmembrane</keyword>